<protein>
    <submittedName>
        <fullName evidence="2">Uncharacterized protein</fullName>
    </submittedName>
</protein>
<feature type="region of interest" description="Disordered" evidence="1">
    <location>
        <begin position="529"/>
        <end position="552"/>
    </location>
</feature>
<feature type="region of interest" description="Disordered" evidence="1">
    <location>
        <begin position="1"/>
        <end position="140"/>
    </location>
</feature>
<dbReference type="Proteomes" id="UP001295684">
    <property type="component" value="Unassembled WGS sequence"/>
</dbReference>
<feature type="compositionally biased region" description="Basic and acidic residues" evidence="1">
    <location>
        <begin position="63"/>
        <end position="74"/>
    </location>
</feature>
<sequence>MGCFNSKKADTSTIKIKDPNTFLKRNHSKNKESQKSSQNYFVECSNKHKVNHGNTSQIHNSKTKKEEEIKKLPDNKPLVNTGSSTRRNDAEREIELKNKQINKKDLNSKEKEEQKSNSKNVQPTVPKCMSTEAPSKNIKPLNPDLPKKLLDVILCGNKDNGPGLLAKIQEIELDNISSLSILKGQYFSIFELKKLLSAINPETMKYFMLDYHSSFTKILRHCKQVFTNVKDVVHLNNLKITLSDFEAILEYCKNAKTIVFENCELIKNPCNKHKLPLSQSSDTQKLVFSNCFGNDHEALEEAFGIIKKIVLRTKIDIDFYVSEQTYENDQEDIKDLEEIIKRENQLRKSKFIMQFKDSEIRTEEDGTIKSFYGANSIKHGYCEEKINSNTIEAIYVNGKYHGYVRTLDQAGKVISQYYYCQGKAHGLAINDDTISLFCQGAHTCTFGEEESKKILSGDQFWKNSMNSSEQYSLQFLPQSLDSKNPPEEFMTLKKEAERIKALSPQNSASKWVFSFPKFTLDSFKQNITPILSSSNPPKTSSPSPSPNPTLFQNQKSTIEDLFSSCRLDQGSLNVKEPAQRLPPFIIE</sequence>
<evidence type="ECO:0000256" key="1">
    <source>
        <dbReference type="SAM" id="MobiDB-lite"/>
    </source>
</evidence>
<evidence type="ECO:0000313" key="3">
    <source>
        <dbReference type="Proteomes" id="UP001295684"/>
    </source>
</evidence>
<accession>A0AAD1U9C8</accession>
<proteinExistence type="predicted"/>
<dbReference type="EMBL" id="CAMPGE010003717">
    <property type="protein sequence ID" value="CAI2362561.1"/>
    <property type="molecule type" value="Genomic_DNA"/>
</dbReference>
<dbReference type="AlphaFoldDB" id="A0AAD1U9C8"/>
<reference evidence="2" key="1">
    <citation type="submission" date="2023-07" db="EMBL/GenBank/DDBJ databases">
        <authorList>
            <consortium name="AG Swart"/>
            <person name="Singh M."/>
            <person name="Singh A."/>
            <person name="Seah K."/>
            <person name="Emmerich C."/>
        </authorList>
    </citation>
    <scope>NUCLEOTIDE SEQUENCE</scope>
    <source>
        <strain evidence="2">DP1</strain>
    </source>
</reference>
<keyword evidence="3" id="KW-1185">Reference proteome</keyword>
<dbReference type="SUPFAM" id="SSF82185">
    <property type="entry name" value="Histone H3 K4-specific methyltransferase SET7/9 N-terminal domain"/>
    <property type="match status" value="1"/>
</dbReference>
<gene>
    <name evidence="2" type="ORF">ECRASSUSDP1_LOCUS3885</name>
</gene>
<comment type="caution">
    <text evidence="2">The sequence shown here is derived from an EMBL/GenBank/DDBJ whole genome shotgun (WGS) entry which is preliminary data.</text>
</comment>
<name>A0AAD1U9C8_EUPCR</name>
<feature type="compositionally biased region" description="Low complexity" evidence="1">
    <location>
        <begin position="532"/>
        <end position="542"/>
    </location>
</feature>
<evidence type="ECO:0000313" key="2">
    <source>
        <dbReference type="EMBL" id="CAI2362561.1"/>
    </source>
</evidence>
<feature type="compositionally biased region" description="Basic and acidic residues" evidence="1">
    <location>
        <begin position="86"/>
        <end position="116"/>
    </location>
</feature>
<feature type="compositionally biased region" description="Basic and acidic residues" evidence="1">
    <location>
        <begin position="7"/>
        <end position="18"/>
    </location>
</feature>
<organism evidence="2 3">
    <name type="scientific">Euplotes crassus</name>
    <dbReference type="NCBI Taxonomy" id="5936"/>
    <lineage>
        <taxon>Eukaryota</taxon>
        <taxon>Sar</taxon>
        <taxon>Alveolata</taxon>
        <taxon>Ciliophora</taxon>
        <taxon>Intramacronucleata</taxon>
        <taxon>Spirotrichea</taxon>
        <taxon>Hypotrichia</taxon>
        <taxon>Euplotida</taxon>
        <taxon>Euplotidae</taxon>
        <taxon>Moneuplotes</taxon>
    </lineage>
</organism>